<dbReference type="InterPro" id="IPR015797">
    <property type="entry name" value="NUDIX_hydrolase-like_dom_sf"/>
</dbReference>
<evidence type="ECO:0000256" key="4">
    <source>
        <dbReference type="RuleBase" id="RU003476"/>
    </source>
</evidence>
<evidence type="ECO:0000313" key="7">
    <source>
        <dbReference type="Proteomes" id="UP000019222"/>
    </source>
</evidence>
<dbReference type="GO" id="GO:0016787">
    <property type="term" value="F:hydrolase activity"/>
    <property type="evidence" value="ECO:0007669"/>
    <property type="project" value="UniProtKB-KW"/>
</dbReference>
<dbReference type="Pfam" id="PF00293">
    <property type="entry name" value="NUDIX"/>
    <property type="match status" value="1"/>
</dbReference>
<dbReference type="EMBL" id="CP004353">
    <property type="protein sequence ID" value="AHI23664.1"/>
    <property type="molecule type" value="Genomic_DNA"/>
</dbReference>
<dbReference type="AlphaFoldDB" id="W5Y428"/>
<protein>
    <submittedName>
        <fullName evidence="6">NTP pyrophosphohydrolase</fullName>
    </submittedName>
</protein>
<dbReference type="PROSITE" id="PS00893">
    <property type="entry name" value="NUDIX_BOX"/>
    <property type="match status" value="1"/>
</dbReference>
<accession>W5Y428</accession>
<dbReference type="Proteomes" id="UP000019222">
    <property type="component" value="Chromosome"/>
</dbReference>
<name>W5Y428_9CORY</name>
<reference evidence="6 7" key="1">
    <citation type="submission" date="2013-02" db="EMBL/GenBank/DDBJ databases">
        <title>The complete genome sequence of Corynebacterium vitaeruminis DSM 20294.</title>
        <authorList>
            <person name="Ruckert C."/>
            <person name="Albersmeier A."/>
            <person name="Kalinowski J."/>
        </authorList>
    </citation>
    <scope>NUCLEOTIDE SEQUENCE [LARGE SCALE GENOMIC DNA]</scope>
    <source>
        <strain evidence="7">ATCC 10234</strain>
    </source>
</reference>
<dbReference type="PANTHER" id="PTHR43046:SF2">
    <property type="entry name" value="8-OXO-DGTP DIPHOSPHATASE-RELATED"/>
    <property type="match status" value="1"/>
</dbReference>
<dbReference type="Gene3D" id="3.90.79.10">
    <property type="entry name" value="Nucleoside Triphosphate Pyrophosphohydrolase"/>
    <property type="match status" value="1"/>
</dbReference>
<comment type="similarity">
    <text evidence="2 4">Belongs to the Nudix hydrolase family.</text>
</comment>
<proteinExistence type="inferred from homology"/>
<dbReference type="eggNOG" id="COG1051">
    <property type="taxonomic scope" value="Bacteria"/>
</dbReference>
<dbReference type="InterPro" id="IPR000086">
    <property type="entry name" value="NUDIX_hydrolase_dom"/>
</dbReference>
<evidence type="ECO:0000256" key="1">
    <source>
        <dbReference type="ARBA" id="ARBA00001946"/>
    </source>
</evidence>
<dbReference type="PANTHER" id="PTHR43046">
    <property type="entry name" value="GDP-MANNOSE MANNOSYL HYDROLASE"/>
    <property type="match status" value="1"/>
</dbReference>
<dbReference type="InterPro" id="IPR020476">
    <property type="entry name" value="Nudix_hydrolase"/>
</dbReference>
<comment type="cofactor">
    <cofactor evidence="1">
        <name>Mg(2+)</name>
        <dbReference type="ChEBI" id="CHEBI:18420"/>
    </cofactor>
</comment>
<dbReference type="STRING" id="1224164.B843_11430"/>
<dbReference type="InterPro" id="IPR020084">
    <property type="entry name" value="NUDIX_hydrolase_CS"/>
</dbReference>
<evidence type="ECO:0000259" key="5">
    <source>
        <dbReference type="PROSITE" id="PS51462"/>
    </source>
</evidence>
<evidence type="ECO:0000256" key="3">
    <source>
        <dbReference type="ARBA" id="ARBA00022801"/>
    </source>
</evidence>
<dbReference type="KEGG" id="cvt:B843_11430"/>
<dbReference type="PRINTS" id="PR00502">
    <property type="entry name" value="NUDIXFAMILY"/>
</dbReference>
<dbReference type="PROSITE" id="PS51462">
    <property type="entry name" value="NUDIX"/>
    <property type="match status" value="1"/>
</dbReference>
<organism evidence="6 7">
    <name type="scientific">Corynebacterium vitaeruminis DSM 20294</name>
    <dbReference type="NCBI Taxonomy" id="1224164"/>
    <lineage>
        <taxon>Bacteria</taxon>
        <taxon>Bacillati</taxon>
        <taxon>Actinomycetota</taxon>
        <taxon>Actinomycetes</taxon>
        <taxon>Mycobacteriales</taxon>
        <taxon>Corynebacteriaceae</taxon>
        <taxon>Corynebacterium</taxon>
    </lineage>
</organism>
<sequence length="180" mass="18870">MLGNMAGIESLSASFHGEGWAAGPGGARMWGRHGAAGLALAAPGEDGWVILMQHRAAWTSNGDTWALPGGAREEHETVAEAAGREVEEETGISPDSYRVLSWAVTAGPFASDPARPSLAGGWTYTTVFALAPGELATTANEESCELRWVPVDQVAALDLMPAFAKSWPRVKDLLIEALGA</sequence>
<dbReference type="SUPFAM" id="SSF55811">
    <property type="entry name" value="Nudix"/>
    <property type="match status" value="1"/>
</dbReference>
<keyword evidence="7" id="KW-1185">Reference proteome</keyword>
<feature type="domain" description="Nudix hydrolase" evidence="5">
    <location>
        <begin position="31"/>
        <end position="174"/>
    </location>
</feature>
<dbReference type="HOGENOM" id="CLU_083334_2_0_11"/>
<keyword evidence="3 4" id="KW-0378">Hydrolase</keyword>
<gene>
    <name evidence="6" type="ORF">B843_11430</name>
</gene>
<evidence type="ECO:0000313" key="6">
    <source>
        <dbReference type="EMBL" id="AHI23664.1"/>
    </source>
</evidence>
<dbReference type="PATRIC" id="fig|1224164.3.peg.2304"/>
<evidence type="ECO:0000256" key="2">
    <source>
        <dbReference type="ARBA" id="ARBA00005582"/>
    </source>
</evidence>